<dbReference type="InterPro" id="IPR047207">
    <property type="entry name" value="SPASM_anSME"/>
</dbReference>
<dbReference type="SFLD" id="SFLDG01067">
    <property type="entry name" value="SPASM/twitch_domain_containing"/>
    <property type="match status" value="1"/>
</dbReference>
<evidence type="ECO:0000313" key="8">
    <source>
        <dbReference type="EMBL" id="CDT58518.1"/>
    </source>
</evidence>
<dbReference type="GO" id="GO:0051539">
    <property type="term" value="F:4 iron, 4 sulfur cluster binding"/>
    <property type="evidence" value="ECO:0007669"/>
    <property type="project" value="UniProtKB-KW"/>
</dbReference>
<evidence type="ECO:0000256" key="5">
    <source>
        <dbReference type="ARBA" id="ARBA00023004"/>
    </source>
</evidence>
<dbReference type="InterPro" id="IPR034491">
    <property type="entry name" value="Anaerob_Ser_sulfatase-maturase"/>
</dbReference>
<dbReference type="InterPro" id="IPR023885">
    <property type="entry name" value="4Fe4S-binding_SPASM_dom"/>
</dbReference>
<dbReference type="GO" id="GO:0016491">
    <property type="term" value="F:oxidoreductase activity"/>
    <property type="evidence" value="ECO:0007669"/>
    <property type="project" value="InterPro"/>
</dbReference>
<dbReference type="PANTHER" id="PTHR43273:SF3">
    <property type="entry name" value="ANAEROBIC SULFATASE-MATURATING ENZYME HOMOLOG ASLB-RELATED"/>
    <property type="match status" value="1"/>
</dbReference>
<evidence type="ECO:0000256" key="6">
    <source>
        <dbReference type="ARBA" id="ARBA00023014"/>
    </source>
</evidence>
<sequence length="384" mass="43646">MNASTHPFSLFIKAEGAQCNLDCSYCYYLNRQDVDKRSSMPQCMMEQVVHSHIEAQPAQATQVDFIWHGGEPMLRGLAFYQSAVAAQQSKKVNKQIVNTMQTNGTLINDRWASFFAQHDFMLGISIDGPNLLNDIARIDKNGHSSFERTMRGISYLKKHNVEFNTLTVVNNKTYQHAKTIYQFLVENGSGYMQFQPCMDHELDRRTGHDWSLTGEQWGRFLCDLFDAWSAADVGKAYIQFFENCLMILMGYPSQMCHHSATCGQQLMVEHDGQVYSCDHFGYQDHKLGSMSSDKLAQMAMSPQQVAFGTNKYHDLNSTCRSCDFVEMCQGGCPKNRIATTQDGGAMNHLCQGYKMFFRHALPKLLPMVEAMKKGYSPAYFPLFN</sequence>
<keyword evidence="4" id="KW-0479">Metal-binding</keyword>
<dbReference type="Pfam" id="PF04055">
    <property type="entry name" value="Radical_SAM"/>
    <property type="match status" value="1"/>
</dbReference>
<dbReference type="SFLD" id="SFLDG01386">
    <property type="entry name" value="main_SPASM_domain-containing"/>
    <property type="match status" value="1"/>
</dbReference>
<dbReference type="EMBL" id="CCJV01000136">
    <property type="protein sequence ID" value="CDT58518.1"/>
    <property type="molecule type" value="Genomic_DNA"/>
</dbReference>
<comment type="caution">
    <text evidence="8">The sequence shown here is derived from an EMBL/GenBank/DDBJ whole genome shotgun (WGS) entry which is preliminary data.</text>
</comment>
<dbReference type="RefSeq" id="WP_048669075.1">
    <property type="nucleotide sequence ID" value="NZ_CAWMAA010000052.1"/>
</dbReference>
<dbReference type="SUPFAM" id="SSF102114">
    <property type="entry name" value="Radical SAM enzymes"/>
    <property type="match status" value="1"/>
</dbReference>
<keyword evidence="5" id="KW-0408">Iron</keyword>
<dbReference type="CDD" id="cd01335">
    <property type="entry name" value="Radical_SAM"/>
    <property type="match status" value="1"/>
</dbReference>
<dbReference type="Proteomes" id="UP000049495">
    <property type="component" value="Unassembled WGS sequence"/>
</dbReference>
<proteinExistence type="inferred from homology"/>
<dbReference type="Pfam" id="PF13186">
    <property type="entry name" value="SPASM"/>
    <property type="match status" value="1"/>
</dbReference>
<comment type="similarity">
    <text evidence="7">Belongs to the radical SAM superfamily. Anaerobic sulfatase-maturating enzyme family.</text>
</comment>
<evidence type="ECO:0000256" key="3">
    <source>
        <dbReference type="ARBA" id="ARBA00022691"/>
    </source>
</evidence>
<evidence type="ECO:0000256" key="7">
    <source>
        <dbReference type="ARBA" id="ARBA00023601"/>
    </source>
</evidence>
<dbReference type="GO" id="GO:0046872">
    <property type="term" value="F:metal ion binding"/>
    <property type="evidence" value="ECO:0007669"/>
    <property type="project" value="UniProtKB-KW"/>
</dbReference>
<dbReference type="Gene3D" id="3.20.20.70">
    <property type="entry name" value="Aldolase class I"/>
    <property type="match status" value="1"/>
</dbReference>
<accession>A0A4R2GHF3</accession>
<dbReference type="InterPro" id="IPR007197">
    <property type="entry name" value="rSAM"/>
</dbReference>
<dbReference type="PROSITE" id="PS51918">
    <property type="entry name" value="RADICAL_SAM"/>
    <property type="match status" value="1"/>
</dbReference>
<dbReference type="InterPro" id="IPR058240">
    <property type="entry name" value="rSAM_sf"/>
</dbReference>
<dbReference type="SFLD" id="SFLDF00285">
    <property type="entry name" value="anaerobic_Ser-type_sulfatase-m"/>
    <property type="match status" value="1"/>
</dbReference>
<name>A0A4R2GHF3_9VIBR</name>
<dbReference type="SFLD" id="SFLDG01384">
    <property type="entry name" value="thioether_bond_formation_requi"/>
    <property type="match status" value="1"/>
</dbReference>
<comment type="cofactor">
    <cofactor evidence="1">
        <name>[4Fe-4S] cluster</name>
        <dbReference type="ChEBI" id="CHEBI:49883"/>
    </cofactor>
</comment>
<evidence type="ECO:0000256" key="2">
    <source>
        <dbReference type="ARBA" id="ARBA00022485"/>
    </source>
</evidence>
<dbReference type="NCBIfam" id="TIGR03942">
    <property type="entry name" value="sulfatase_rSAM"/>
    <property type="match status" value="1"/>
</dbReference>
<reference evidence="9" key="1">
    <citation type="submission" date="2014-06" db="EMBL/GenBank/DDBJ databases">
        <authorList>
            <person name="Le Roux Frederique"/>
        </authorList>
    </citation>
    <scope>NUCLEOTIDE SEQUENCE [LARGE SCALE GENOMIC DNA]</scope>
    <source>
        <strain evidence="9">J5-5</strain>
    </source>
</reference>
<evidence type="ECO:0000256" key="1">
    <source>
        <dbReference type="ARBA" id="ARBA00001966"/>
    </source>
</evidence>
<dbReference type="PANTHER" id="PTHR43273">
    <property type="entry name" value="ANAEROBIC SULFATASE-MATURATING ENZYME HOMOLOG ASLB-RELATED"/>
    <property type="match status" value="1"/>
</dbReference>
<organism evidence="8 9">
    <name type="scientific">Vibrio crassostreae</name>
    <dbReference type="NCBI Taxonomy" id="246167"/>
    <lineage>
        <taxon>Bacteria</taxon>
        <taxon>Pseudomonadati</taxon>
        <taxon>Pseudomonadota</taxon>
        <taxon>Gammaproteobacteria</taxon>
        <taxon>Vibrionales</taxon>
        <taxon>Vibrionaceae</taxon>
        <taxon>Vibrio</taxon>
    </lineage>
</organism>
<evidence type="ECO:0000313" key="9">
    <source>
        <dbReference type="Proteomes" id="UP000049495"/>
    </source>
</evidence>
<evidence type="ECO:0000256" key="4">
    <source>
        <dbReference type="ARBA" id="ARBA00022723"/>
    </source>
</evidence>
<dbReference type="AlphaFoldDB" id="A0A4R2GHF3"/>
<dbReference type="InterPro" id="IPR023867">
    <property type="entry name" value="Sulphatase_maturase_rSAM"/>
</dbReference>
<dbReference type="InterPro" id="IPR013785">
    <property type="entry name" value="Aldolase_TIM"/>
</dbReference>
<dbReference type="SFLD" id="SFLDS00029">
    <property type="entry name" value="Radical_SAM"/>
    <property type="match status" value="1"/>
</dbReference>
<keyword evidence="2" id="KW-0004">4Fe-4S</keyword>
<keyword evidence="3" id="KW-0949">S-adenosyl-L-methionine</keyword>
<dbReference type="CDD" id="cd21120">
    <property type="entry name" value="SPASM_anSME"/>
    <property type="match status" value="1"/>
</dbReference>
<protein>
    <submittedName>
        <fullName evidence="8">Arylsulfatase regulator (Fe-S oxidoreductase)</fullName>
    </submittedName>
</protein>
<keyword evidence="6" id="KW-0411">Iron-sulfur</keyword>
<dbReference type="NCBIfam" id="TIGR04085">
    <property type="entry name" value="rSAM_more_4Fe4S"/>
    <property type="match status" value="1"/>
</dbReference>
<gene>
    <name evidence="8" type="ORF">VCR5J5_720049</name>
</gene>
<dbReference type="SFLD" id="SFLDG01072">
    <property type="entry name" value="dehydrogenase_like"/>
    <property type="match status" value="1"/>
</dbReference>